<dbReference type="Gene3D" id="2.30.110.50">
    <property type="match status" value="1"/>
</dbReference>
<name>A0ABU9Z145_9RHOO</name>
<sequence length="1031" mass="109439">MALSPNTIAEEIRKALMPGHTDSTRLIRLHTGNVVHSLLAESLSGVEEIGPSSSGHECAAGFAFDLKVLCATASLDAPDWLGKPILIELLTQQSRFALRPFHGHITAFERLQAPPSPPTPLPQVGEGSVERLSSIINPGAFGYFRLRIEPWLAFLGHRRDSFVFHDMSVPEIIEAVFADYSAQGALVPAWRLDLADAAAYPKRSICTQYNETDLAFIERLMAEEGLYYWFEHAATGALEGASHTMVIADHRDAFTENAQARIRFHRANATESQDTIQSIVPQRSLATHSIEIASWDYRSLDTRSASASSTPDEAVADMPLTRFDAPGAYIWPTREQGERYAARQIEALEAARQALTGSGTVRTLSPGTTFTLDNHFDADMPADTDPADRNRYALIRVTHQARNNLNPSLTKGLTPPPDSPLPTPHSPLYTNHFTLLPAPVPFRPIAQDARGVTLRPRPSVRGAQSAIVVGDANQPVHTDRDGRIRVQFHWQRGKQSHSRLTHPSGAEDASGDKAAWSWVRVMTAWAGANWGGHFIPRVGQEVLVEFIEGDIDRPVVVGTLYNGQGSANAQNNQVTSGAGAATGNAPAWFAGDSTDSPLPTPHSHAAAGGERHAHPDTLAGIKTQAMSASQSGSGGYNQLVFDLTPNEPRTQLATTQFASCLSLGAIRHQTDNQRLTYRAHGAELATLQSGALRAGSGLLLSTDARNNASGTQMDASLAINQLDAALSLVKTLAESAQKQKADLQGDPAPEKLAAAEALAKSQEILDTTETGSTASEQLGGAQGGTAAVGGGGGTVPAWSEPMIVAESPAGIGALTPKDAILNAGATLSLTAQDIHLAAQGKSAWAVKDGIALYTYGKASDGSRPVQDKGLMLHAAKGKLSVQAQSDKADFNADKKLTITSTTQDVLLQGKSDLTLTAGGAAIQISGGNITLTAPGKVSLLGSQRNLTGAKSASGSATLAQGGDLSIQRSKRERYDEQFQLIDELTGQPLAGEPYRIVNAAGDVVAEGVTDSSGKTRRVFAQKADVLEVHRG</sequence>
<keyword evidence="7" id="KW-1185">Reference proteome</keyword>
<dbReference type="InterPro" id="IPR028244">
    <property type="entry name" value="T6SS_Rhs_Vgr_dom"/>
</dbReference>
<dbReference type="Gene3D" id="3.55.50.10">
    <property type="entry name" value="Baseplate protein-like domains"/>
    <property type="match status" value="1"/>
</dbReference>
<dbReference type="Proteomes" id="UP001410394">
    <property type="component" value="Unassembled WGS sequence"/>
</dbReference>
<dbReference type="InterPro" id="IPR006533">
    <property type="entry name" value="T6SS_Vgr_RhsGE"/>
</dbReference>
<evidence type="ECO:0000313" key="7">
    <source>
        <dbReference type="Proteomes" id="UP001410394"/>
    </source>
</evidence>
<proteinExistence type="inferred from homology"/>
<feature type="compositionally biased region" description="Gly residues" evidence="2">
    <location>
        <begin position="780"/>
        <end position="791"/>
    </location>
</feature>
<dbReference type="InterPro" id="IPR017847">
    <property type="entry name" value="T6SS_RhsGE_Vgr_subset"/>
</dbReference>
<protein>
    <submittedName>
        <fullName evidence="6">Type VI secretion system Vgr family protein</fullName>
    </submittedName>
</protein>
<evidence type="ECO:0000313" key="6">
    <source>
        <dbReference type="EMBL" id="MEN3069613.1"/>
    </source>
</evidence>
<dbReference type="InterPro" id="IPR006531">
    <property type="entry name" value="Gp5/Vgr_OB"/>
</dbReference>
<dbReference type="InterPro" id="IPR037026">
    <property type="entry name" value="Vgr_OB-fold_dom_sf"/>
</dbReference>
<dbReference type="Gene3D" id="2.40.50.230">
    <property type="entry name" value="Gp5 N-terminal domain"/>
    <property type="match status" value="1"/>
</dbReference>
<dbReference type="EMBL" id="JBDIVE010000008">
    <property type="protein sequence ID" value="MEN3069613.1"/>
    <property type="molecule type" value="Genomic_DNA"/>
</dbReference>
<organism evidence="6 7">
    <name type="scientific">Uliginosibacterium sediminicola</name>
    <dbReference type="NCBI Taxonomy" id="2024550"/>
    <lineage>
        <taxon>Bacteria</taxon>
        <taxon>Pseudomonadati</taxon>
        <taxon>Pseudomonadota</taxon>
        <taxon>Betaproteobacteria</taxon>
        <taxon>Rhodocyclales</taxon>
        <taxon>Zoogloeaceae</taxon>
        <taxon>Uliginosibacterium</taxon>
    </lineage>
</organism>
<dbReference type="SUPFAM" id="SSF69279">
    <property type="entry name" value="Phage tail proteins"/>
    <property type="match status" value="2"/>
</dbReference>
<dbReference type="InterPro" id="IPR018769">
    <property type="entry name" value="VgrG2_DUF2345"/>
</dbReference>
<reference evidence="6 7" key="1">
    <citation type="journal article" date="2018" name="Int. J. Syst. Evol. Microbiol.">
        <title>Uliginosibacterium sediminicola sp. nov., isolated from freshwater sediment.</title>
        <authorList>
            <person name="Hwang W.M."/>
            <person name="Kim S.M."/>
            <person name="Kang K."/>
            <person name="Ahn T.Y."/>
        </authorList>
    </citation>
    <scope>NUCLEOTIDE SEQUENCE [LARGE SCALE GENOMIC DNA]</scope>
    <source>
        <strain evidence="6 7">M1-21</strain>
    </source>
</reference>
<evidence type="ECO:0000259" key="3">
    <source>
        <dbReference type="Pfam" id="PF04717"/>
    </source>
</evidence>
<comment type="similarity">
    <text evidence="1">Belongs to the VgrG protein family.</text>
</comment>
<evidence type="ECO:0000259" key="5">
    <source>
        <dbReference type="Pfam" id="PF13296"/>
    </source>
</evidence>
<dbReference type="SUPFAM" id="SSF69255">
    <property type="entry name" value="gp5 N-terminal domain-like"/>
    <property type="match status" value="1"/>
</dbReference>
<dbReference type="Gene3D" id="4.10.220.110">
    <property type="match status" value="1"/>
</dbReference>
<feature type="region of interest" description="Disordered" evidence="2">
    <location>
        <begin position="772"/>
        <end position="791"/>
    </location>
</feature>
<evidence type="ECO:0000256" key="1">
    <source>
        <dbReference type="ARBA" id="ARBA00005558"/>
    </source>
</evidence>
<dbReference type="NCBIfam" id="TIGR01646">
    <property type="entry name" value="vgr_GE"/>
    <property type="match status" value="1"/>
</dbReference>
<evidence type="ECO:0000259" key="4">
    <source>
        <dbReference type="Pfam" id="PF10106"/>
    </source>
</evidence>
<evidence type="ECO:0000256" key="2">
    <source>
        <dbReference type="SAM" id="MobiDB-lite"/>
    </source>
</evidence>
<comment type="caution">
    <text evidence="6">The sequence shown here is derived from an EMBL/GenBank/DDBJ whole genome shotgun (WGS) entry which is preliminary data.</text>
</comment>
<accession>A0ABU9Z145</accession>
<gene>
    <name evidence="6" type="ORF">ABDB84_14085</name>
</gene>
<dbReference type="Pfam" id="PF05954">
    <property type="entry name" value="Phage_GPD"/>
    <property type="match status" value="1"/>
</dbReference>
<dbReference type="Pfam" id="PF04717">
    <property type="entry name" value="Phage_base_V"/>
    <property type="match status" value="1"/>
</dbReference>
<dbReference type="Pfam" id="PF10106">
    <property type="entry name" value="DUF2345"/>
    <property type="match status" value="1"/>
</dbReference>
<dbReference type="Pfam" id="PF13296">
    <property type="entry name" value="T6SS_Vgr"/>
    <property type="match status" value="1"/>
</dbReference>
<feature type="domain" description="Putative type VI secretion system Rhs element associated Vgr" evidence="5">
    <location>
        <begin position="633"/>
        <end position="736"/>
    </location>
</feature>
<feature type="domain" description="DUF2345" evidence="4">
    <location>
        <begin position="791"/>
        <end position="950"/>
    </location>
</feature>
<feature type="region of interest" description="Disordered" evidence="2">
    <location>
        <begin position="585"/>
        <end position="613"/>
    </location>
</feature>
<dbReference type="RefSeq" id="WP_345920387.1">
    <property type="nucleotide sequence ID" value="NZ_JBDIVE010000008.1"/>
</dbReference>
<feature type="domain" description="Gp5/Type VI secretion system Vgr protein OB-fold" evidence="3">
    <location>
        <begin position="512"/>
        <end position="561"/>
    </location>
</feature>
<dbReference type="NCBIfam" id="TIGR03361">
    <property type="entry name" value="VI_Rhs_Vgr"/>
    <property type="match status" value="1"/>
</dbReference>